<protein>
    <submittedName>
        <fullName evidence="1">Uncharacterized protein</fullName>
    </submittedName>
</protein>
<name>A0A7R9H4T2_TIMCR</name>
<reference evidence="1" key="1">
    <citation type="submission" date="2020-11" db="EMBL/GenBank/DDBJ databases">
        <authorList>
            <person name="Tran Van P."/>
        </authorList>
    </citation>
    <scope>NUCLEOTIDE SEQUENCE</scope>
</reference>
<accession>A0A7R9H4T2</accession>
<organism evidence="1">
    <name type="scientific">Timema cristinae</name>
    <name type="common">Walking stick</name>
    <dbReference type="NCBI Taxonomy" id="61476"/>
    <lineage>
        <taxon>Eukaryota</taxon>
        <taxon>Metazoa</taxon>
        <taxon>Ecdysozoa</taxon>
        <taxon>Arthropoda</taxon>
        <taxon>Hexapoda</taxon>
        <taxon>Insecta</taxon>
        <taxon>Pterygota</taxon>
        <taxon>Neoptera</taxon>
        <taxon>Polyneoptera</taxon>
        <taxon>Phasmatodea</taxon>
        <taxon>Timematodea</taxon>
        <taxon>Timematoidea</taxon>
        <taxon>Timematidae</taxon>
        <taxon>Timema</taxon>
    </lineage>
</organism>
<gene>
    <name evidence="1" type="ORF">TCEB3V08_LOCUS9266</name>
</gene>
<evidence type="ECO:0000313" key="1">
    <source>
        <dbReference type="EMBL" id="CAD7407929.1"/>
    </source>
</evidence>
<sequence>MMEERSRIRDGVMVEVWVGERRNLGHGEENLPLWVRIFDHLNAGNPAARGNGNSDIFGALRFATNLLFRPAVAKTFILLPCTTCDPSNMTVNKEMK</sequence>
<dbReference type="AlphaFoldDB" id="A0A7R9H4T2"/>
<dbReference type="EMBL" id="OC320374">
    <property type="protein sequence ID" value="CAD7407929.1"/>
    <property type="molecule type" value="Genomic_DNA"/>
</dbReference>
<proteinExistence type="predicted"/>